<accession>K4IT91</accession>
<dbReference type="STRING" id="313595.P700755_001875"/>
<feature type="chain" id="PRO_5003877734" description="DUF2141 domain-containing protein" evidence="1">
    <location>
        <begin position="20"/>
        <end position="140"/>
    </location>
</feature>
<evidence type="ECO:0000313" key="2">
    <source>
        <dbReference type="EMBL" id="AFU68700.1"/>
    </source>
</evidence>
<gene>
    <name evidence="2" type="ordered locus">P700755_001875</name>
</gene>
<dbReference type="Pfam" id="PF09912">
    <property type="entry name" value="DUF2141"/>
    <property type="match status" value="1"/>
</dbReference>
<evidence type="ECO:0000256" key="1">
    <source>
        <dbReference type="SAM" id="SignalP"/>
    </source>
</evidence>
<dbReference type="Proteomes" id="UP000008514">
    <property type="component" value="Chromosome"/>
</dbReference>
<dbReference type="eggNOG" id="COG4704">
    <property type="taxonomic scope" value="Bacteria"/>
</dbReference>
<protein>
    <recommendedName>
        <fullName evidence="4">DUF2141 domain-containing protein</fullName>
    </recommendedName>
</protein>
<proteinExistence type="predicted"/>
<organism evidence="2 3">
    <name type="scientific">Psychroflexus torquis (strain ATCC 700755 / CIP 106069 / ACAM 623)</name>
    <dbReference type="NCBI Taxonomy" id="313595"/>
    <lineage>
        <taxon>Bacteria</taxon>
        <taxon>Pseudomonadati</taxon>
        <taxon>Bacteroidota</taxon>
        <taxon>Flavobacteriia</taxon>
        <taxon>Flavobacteriales</taxon>
        <taxon>Flavobacteriaceae</taxon>
        <taxon>Psychroflexus</taxon>
    </lineage>
</organism>
<dbReference type="HOGENOM" id="CLU_125018_2_0_10"/>
<reference evidence="2" key="1">
    <citation type="submission" date="2006-03" db="EMBL/GenBank/DDBJ databases">
        <authorList>
            <person name="Bowman J."/>
            <person name="Ferriera S."/>
            <person name="Johnson J."/>
            <person name="Kravitz S."/>
            <person name="Halpern A."/>
            <person name="Remington K."/>
            <person name="Beeson K."/>
            <person name="Tran B."/>
            <person name="Rogers Y.-H."/>
            <person name="Friedman R."/>
            <person name="Venter J.C."/>
        </authorList>
    </citation>
    <scope>NUCLEOTIDE SEQUENCE [LARGE SCALE GENOMIC DNA]</scope>
    <source>
        <strain evidence="2">ATCC 700755</strain>
    </source>
</reference>
<evidence type="ECO:0000313" key="3">
    <source>
        <dbReference type="Proteomes" id="UP000008514"/>
    </source>
</evidence>
<evidence type="ECO:0008006" key="4">
    <source>
        <dbReference type="Google" id="ProtNLM"/>
    </source>
</evidence>
<dbReference type="KEGG" id="ptq:P700755_001875"/>
<name>K4IT91_PSYTT</name>
<feature type="signal peptide" evidence="1">
    <location>
        <begin position="1"/>
        <end position="19"/>
    </location>
</feature>
<dbReference type="RefSeq" id="WP_015024291.1">
    <property type="nucleotide sequence ID" value="NC_018721.1"/>
</dbReference>
<dbReference type="OrthoDB" id="9788332at2"/>
<dbReference type="EMBL" id="CP003879">
    <property type="protein sequence ID" value="AFU68700.1"/>
    <property type="molecule type" value="Genomic_DNA"/>
</dbReference>
<reference evidence="2" key="2">
    <citation type="submission" date="2012-09" db="EMBL/GenBank/DDBJ databases">
        <title>The complete sequence of Psychroflexus torquis an extreme psychrophile from sea-ice that is stimulated by light.</title>
        <authorList>
            <person name="Feng S."/>
            <person name="Powell S.M."/>
            <person name="Bowman J.P."/>
        </authorList>
    </citation>
    <scope>NUCLEOTIDE SEQUENCE [LARGE SCALE GENOMIC DNA]</scope>
    <source>
        <strain evidence="2">ATCC 700755</strain>
    </source>
</reference>
<keyword evidence="3" id="KW-1185">Reference proteome</keyword>
<keyword evidence="1" id="KW-0732">Signal</keyword>
<dbReference type="AlphaFoldDB" id="K4IT91"/>
<sequence length="140" mass="15747">MKTISYLSILILFAMQSYAQSENKIDLTLEFEATEFDGGSILFALFNSEDSHMENNYKAASSSFKDGKAKIVIENLPEGFYSFSYYHDVNSNGELDKNMVGIPKEPYGFSNGQKGNFGPPNFQESKIEIKTDTVIQLKIK</sequence>
<dbReference type="InterPro" id="IPR018673">
    <property type="entry name" value="DUF2141"/>
</dbReference>